<organism evidence="4 5">
    <name type="scientific">Steccherinum ochraceum</name>
    <dbReference type="NCBI Taxonomy" id="92696"/>
    <lineage>
        <taxon>Eukaryota</taxon>
        <taxon>Fungi</taxon>
        <taxon>Dikarya</taxon>
        <taxon>Basidiomycota</taxon>
        <taxon>Agaricomycotina</taxon>
        <taxon>Agaricomycetes</taxon>
        <taxon>Polyporales</taxon>
        <taxon>Steccherinaceae</taxon>
        <taxon>Steccherinum</taxon>
    </lineage>
</organism>
<keyword evidence="2" id="KW-1133">Transmembrane helix</keyword>
<gene>
    <name evidence="4" type="ORF">EIP91_005203</name>
</gene>
<dbReference type="AlphaFoldDB" id="A0A4R0RDK6"/>
<sequence>MTDTTDSPQLADSTCRLQRDEVLSVVKEILSILQSSNLVNPNTADRVMRFWTQYKLAADEYDTEFLEKYRDDMDGSMIFAGLFSAVTATIASMTLADLAPDPNEKTQALLENIWLSLNHTTDLAPPAVAIPVWDGPPTSVIWVQSLLYASLACSLFAALGAVLGKQWLRRFSSTGQRGSMEDRCNDRQRKFDGLQDWHFRRVLEVLPVLLQLSLLLFGLALSALMWSHSRIVAIVLVVANALGACFYFSTIVVSLFFIDSPFHTPLSDFIQSACAHLGRVFKNTSVEWEGSLLQKRCKEAAIAFHSVLSLFSNIISLMMGSARRRARSLGPSQSSASLQFEEGLPEEPNYVASDTEAHPMPHPQDELDELRHGTLSLPAPTSPITQLRSGFTSVLDFVWRSRSERGPSNGAALLWLLQTTTDAVVCADALEAAPFVTWPSHLYKDLCTGDRLNSLLERLALCFAKNDMGRLGLPPSNIPRAVNVCAALLFMYWEFRVVNGEKARRWVLEFGAAYVAEHAEVLTHALFRHQPSLDMPKHTYDTNTILYLTFVTMIRHWTNDMNTAPIVGYSSSTMSLDSLRARTLLYLAQDSVDTGRTNSLLNIPLPEDPLVTPEDTVLAFVAYAIICGYRSESFDSSRLTSAQLLIPSAESAVCILDQMADLLSWQLQWPGANEQILVQRFRVHRENPIVAMNVQRSLSHRLCYCGTRLESIRTAAISNKILNVCSMLHSLHPDNKDIAYLRRATFVDLLALSVHVAFPSKRDILPRMHQSAAHPWIPPSNMHVTWISFFLEDLRTHFPDLRIPEYRVWIALSHAFRMLAFMDTPIGDNPNLVACLQWIMQAPIPSGRKYGPIERALVQAHSAALYLWYHRRNEWISASCTFSPISYVKSLIRPETSLSNSMSNDLDILARDALFTSIVCSFYISTDKAKWFNDEANDMFIRSWVHIIHRWIISRPTGHNDYRGLTLLAPMDLLSCERIRRPTPEVWGADFARVQRVAVVAAWSEWSYWVFKRTAPENPELLVVHTVEVLAIDPEIALPVERFIHFLRNYLHSNLPRVHAVVRDLRQAYDTLSNKLNEIKEFKKARAAPQHAQSNREAVPAQDLSSRHSPPPWPSIADLRPLMKLPENSRLVSDDGT</sequence>
<feature type="region of interest" description="Disordered" evidence="1">
    <location>
        <begin position="1085"/>
        <end position="1121"/>
    </location>
</feature>
<keyword evidence="2" id="KW-0812">Transmembrane</keyword>
<reference evidence="4 5" key="1">
    <citation type="submission" date="2018-11" db="EMBL/GenBank/DDBJ databases">
        <title>Genome assembly of Steccherinum ochraceum LE-BIN_3174, the white-rot fungus of the Steccherinaceae family (The Residual Polyporoid clade, Polyporales, Basidiomycota).</title>
        <authorList>
            <person name="Fedorova T.V."/>
            <person name="Glazunova O.A."/>
            <person name="Landesman E.O."/>
            <person name="Moiseenko K.V."/>
            <person name="Psurtseva N.V."/>
            <person name="Savinova O.S."/>
            <person name="Shakhova N.V."/>
            <person name="Tyazhelova T.V."/>
            <person name="Vasina D.V."/>
        </authorList>
    </citation>
    <scope>NUCLEOTIDE SEQUENCE [LARGE SCALE GENOMIC DNA]</scope>
    <source>
        <strain evidence="4 5">LE-BIN_3174</strain>
    </source>
</reference>
<feature type="transmembrane region" description="Helical" evidence="2">
    <location>
        <begin position="141"/>
        <end position="163"/>
    </location>
</feature>
<dbReference type="InterPro" id="IPR045338">
    <property type="entry name" value="DUF6535"/>
</dbReference>
<evidence type="ECO:0000313" key="4">
    <source>
        <dbReference type="EMBL" id="TCD63595.1"/>
    </source>
</evidence>
<proteinExistence type="predicted"/>
<evidence type="ECO:0000256" key="1">
    <source>
        <dbReference type="SAM" id="MobiDB-lite"/>
    </source>
</evidence>
<dbReference type="OrthoDB" id="3219854at2759"/>
<evidence type="ECO:0000256" key="2">
    <source>
        <dbReference type="SAM" id="Phobius"/>
    </source>
</evidence>
<protein>
    <recommendedName>
        <fullName evidence="3">DUF6535 domain-containing protein</fullName>
    </recommendedName>
</protein>
<evidence type="ECO:0000313" key="5">
    <source>
        <dbReference type="Proteomes" id="UP000292702"/>
    </source>
</evidence>
<dbReference type="Pfam" id="PF20153">
    <property type="entry name" value="DUF6535"/>
    <property type="match status" value="1"/>
</dbReference>
<feature type="transmembrane region" description="Helical" evidence="2">
    <location>
        <begin position="205"/>
        <end position="225"/>
    </location>
</feature>
<feature type="transmembrane region" description="Helical" evidence="2">
    <location>
        <begin position="300"/>
        <end position="319"/>
    </location>
</feature>
<name>A0A4R0RDK6_9APHY</name>
<keyword evidence="5" id="KW-1185">Reference proteome</keyword>
<dbReference type="STRING" id="92696.A0A4R0RDK6"/>
<dbReference type="Proteomes" id="UP000292702">
    <property type="component" value="Unassembled WGS sequence"/>
</dbReference>
<feature type="domain" description="DUF6535" evidence="3">
    <location>
        <begin position="51"/>
        <end position="227"/>
    </location>
</feature>
<evidence type="ECO:0000259" key="3">
    <source>
        <dbReference type="Pfam" id="PF20153"/>
    </source>
</evidence>
<comment type="caution">
    <text evidence="4">The sequence shown here is derived from an EMBL/GenBank/DDBJ whole genome shotgun (WGS) entry which is preliminary data.</text>
</comment>
<dbReference type="EMBL" id="RWJN01000287">
    <property type="protein sequence ID" value="TCD63595.1"/>
    <property type="molecule type" value="Genomic_DNA"/>
</dbReference>
<feature type="transmembrane region" description="Helical" evidence="2">
    <location>
        <begin position="77"/>
        <end position="96"/>
    </location>
</feature>
<feature type="transmembrane region" description="Helical" evidence="2">
    <location>
        <begin position="231"/>
        <end position="258"/>
    </location>
</feature>
<keyword evidence="2" id="KW-0472">Membrane</keyword>
<accession>A0A4R0RDK6</accession>